<keyword evidence="2" id="KW-1185">Reference proteome</keyword>
<dbReference type="Proteomes" id="UP000306223">
    <property type="component" value="Unassembled WGS sequence"/>
</dbReference>
<sequence length="273" mass="29587">MRSLLALDGDRHAARGAGVAGLRSGPGWQRGDLHAGRNAGNWKRRPCQGVRAMFLRSCLAALMILPPAGALAHPHLFIDAALELVYDDQGALSQVAVEWRYDAFYSLLIIEDLGLDPDGDGILTPDEQAALQGFDAEWEPGFDGRLYLGVEGRRIALRDGRDFTARYEDGQLISRHWRDLETPLDGALPLLVQVYDPEYYVQFSIPEPPAITGADCVADLRMGDPFAAADAYARAVAEALGEGAETSPEQEMLVVDIGSVGADEIRVRCGPDA</sequence>
<dbReference type="InterPro" id="IPR010412">
    <property type="entry name" value="DUF1007"/>
</dbReference>
<name>A0A4U0R206_9RHOB</name>
<proteinExistence type="predicted"/>
<gene>
    <name evidence="1" type="ORF">FA740_15135</name>
</gene>
<evidence type="ECO:0000313" key="2">
    <source>
        <dbReference type="Proteomes" id="UP000306223"/>
    </source>
</evidence>
<reference evidence="1 2" key="1">
    <citation type="submission" date="2019-04" db="EMBL/GenBank/DDBJ databases">
        <authorList>
            <person name="Li J."/>
        </authorList>
    </citation>
    <scope>NUCLEOTIDE SEQUENCE [LARGE SCALE GENOMIC DNA]</scope>
    <source>
        <strain evidence="1 2">CCTCC AB2016182</strain>
    </source>
</reference>
<dbReference type="OrthoDB" id="1679673at2"/>
<dbReference type="AlphaFoldDB" id="A0A4U0R206"/>
<dbReference type="EMBL" id="SUNH01000023">
    <property type="protein sequence ID" value="TJZ82244.1"/>
    <property type="molecule type" value="Genomic_DNA"/>
</dbReference>
<dbReference type="Pfam" id="PF06226">
    <property type="entry name" value="DUF1007"/>
    <property type="match status" value="1"/>
</dbReference>
<accession>A0A4U0R206</accession>
<organism evidence="1 2">
    <name type="scientific">Paracoccus hibiscisoli</name>
    <dbReference type="NCBI Taxonomy" id="2023261"/>
    <lineage>
        <taxon>Bacteria</taxon>
        <taxon>Pseudomonadati</taxon>
        <taxon>Pseudomonadota</taxon>
        <taxon>Alphaproteobacteria</taxon>
        <taxon>Rhodobacterales</taxon>
        <taxon>Paracoccaceae</taxon>
        <taxon>Paracoccus</taxon>
    </lineage>
</organism>
<protein>
    <submittedName>
        <fullName evidence="1">DUF1007 family protein</fullName>
    </submittedName>
</protein>
<comment type="caution">
    <text evidence="1">The sequence shown here is derived from an EMBL/GenBank/DDBJ whole genome shotgun (WGS) entry which is preliminary data.</text>
</comment>
<evidence type="ECO:0000313" key="1">
    <source>
        <dbReference type="EMBL" id="TJZ82244.1"/>
    </source>
</evidence>